<sequence length="148" mass="17532">MNMDLFKKFEQHLVEGGLCRITHLLVKDNDWKGKTTTNQHRLSLYRDSKVLELKCSNFPSQMHDLKEFHELTIPKKNEPYQLIDVIGRVTSYQQPTKMPSLKTSKMDFKMVDTRVCEYKGEMKFQNTYHVTQLIDNGDDDVFHQFRNS</sequence>
<evidence type="ECO:0000313" key="2">
    <source>
        <dbReference type="Proteomes" id="UP001632038"/>
    </source>
</evidence>
<organism evidence="1 2">
    <name type="scientific">Castilleja foliolosa</name>
    <dbReference type="NCBI Taxonomy" id="1961234"/>
    <lineage>
        <taxon>Eukaryota</taxon>
        <taxon>Viridiplantae</taxon>
        <taxon>Streptophyta</taxon>
        <taxon>Embryophyta</taxon>
        <taxon>Tracheophyta</taxon>
        <taxon>Spermatophyta</taxon>
        <taxon>Magnoliopsida</taxon>
        <taxon>eudicotyledons</taxon>
        <taxon>Gunneridae</taxon>
        <taxon>Pentapetalae</taxon>
        <taxon>asterids</taxon>
        <taxon>lamiids</taxon>
        <taxon>Lamiales</taxon>
        <taxon>Orobanchaceae</taxon>
        <taxon>Pedicularideae</taxon>
        <taxon>Castillejinae</taxon>
        <taxon>Castilleja</taxon>
    </lineage>
</organism>
<name>A0ABD3CJ16_9LAMI</name>
<evidence type="ECO:0000313" key="1">
    <source>
        <dbReference type="EMBL" id="KAL3629915.1"/>
    </source>
</evidence>
<keyword evidence="2" id="KW-1185">Reference proteome</keyword>
<dbReference type="Proteomes" id="UP001632038">
    <property type="component" value="Unassembled WGS sequence"/>
</dbReference>
<dbReference type="EMBL" id="JAVIJP010000033">
    <property type="protein sequence ID" value="KAL3629915.1"/>
    <property type="molecule type" value="Genomic_DNA"/>
</dbReference>
<comment type="caution">
    <text evidence="1">The sequence shown here is derived from an EMBL/GenBank/DDBJ whole genome shotgun (WGS) entry which is preliminary data.</text>
</comment>
<accession>A0ABD3CJ16</accession>
<protein>
    <submittedName>
        <fullName evidence="1">Uncharacterized protein</fullName>
    </submittedName>
</protein>
<proteinExistence type="predicted"/>
<dbReference type="AlphaFoldDB" id="A0ABD3CJ16"/>
<reference evidence="2" key="1">
    <citation type="journal article" date="2024" name="IScience">
        <title>Strigolactones Initiate the Formation of Haustorium-like Structures in Castilleja.</title>
        <authorList>
            <person name="Buerger M."/>
            <person name="Peterson D."/>
            <person name="Chory J."/>
        </authorList>
    </citation>
    <scope>NUCLEOTIDE SEQUENCE [LARGE SCALE GENOMIC DNA]</scope>
</reference>
<gene>
    <name evidence="1" type="ORF">CASFOL_026227</name>
</gene>